<dbReference type="InterPro" id="IPR032389">
    <property type="entry name" value="GspB_C"/>
</dbReference>
<dbReference type="KEGG" id="pseo:OM33_05710"/>
<reference evidence="3 4" key="1">
    <citation type="submission" date="2014-11" db="EMBL/GenBank/DDBJ databases">
        <title>Complete Genome Sequence of Pseudoalteromonas sp. Strain OCN003 Isolated from Kaneohe Bay, Oahu, Hawaii.</title>
        <authorList>
            <person name="Beurmann S."/>
            <person name="Videau P."/>
            <person name="Ushijima B."/>
            <person name="Smith A.M."/>
            <person name="Aeby G.S."/>
            <person name="Callahan S.M."/>
            <person name="Belcaid M."/>
        </authorList>
    </citation>
    <scope>NUCLEOTIDE SEQUENCE [LARGE SCALE GENOMIC DNA]</scope>
    <source>
        <strain evidence="3 4">OCN003</strain>
    </source>
</reference>
<name>A0A0A7EDT9_9GAMM</name>
<accession>A0A0A7EDT9</accession>
<sequence>MSYILDALKQNESASKGAITMQGDYQQEYVLNQKLRFYRNLALFLGVLLALTVGFFIGKGLQPEKQENIAQEQVVPATDNQSVKQAVPQTVVANQTHPQIQYQLVPVPVYTQPVSSIPAQPNVTIQQSDTNNPPQPVAEVATESDEVDLSDYKVVGYQNNQREETNALIDAFSEAFEKAQNEPLEQDVITASSSSAKVPPIENLPEAFRVRIPAMRYQAHVFASEPSRSWIKINDRELKVGDNINGVYIIEIAAEQTLMQFEGVEFSLASMEDWQF</sequence>
<evidence type="ECO:0000313" key="4">
    <source>
        <dbReference type="Proteomes" id="UP000030341"/>
    </source>
</evidence>
<gene>
    <name evidence="3" type="ORF">OM33_05710</name>
</gene>
<dbReference type="EMBL" id="CP009888">
    <property type="protein sequence ID" value="AIY64693.1"/>
    <property type="molecule type" value="Genomic_DNA"/>
</dbReference>
<keyword evidence="1" id="KW-0812">Transmembrane</keyword>
<dbReference type="STRING" id="1348114.OM33_05710"/>
<dbReference type="Pfam" id="PF16537">
    <property type="entry name" value="T2SSB"/>
    <property type="match status" value="1"/>
</dbReference>
<dbReference type="GO" id="GO:0015627">
    <property type="term" value="C:type II protein secretion system complex"/>
    <property type="evidence" value="ECO:0007669"/>
    <property type="project" value="InterPro"/>
</dbReference>
<keyword evidence="4" id="KW-1185">Reference proteome</keyword>
<dbReference type="OrthoDB" id="5432325at2"/>
<dbReference type="RefSeq" id="WP_038639836.1">
    <property type="nucleotide sequence ID" value="NZ_CP009888.1"/>
</dbReference>
<dbReference type="HOGENOM" id="CLU_071573_0_0_6"/>
<evidence type="ECO:0000313" key="3">
    <source>
        <dbReference type="EMBL" id="AIY64693.1"/>
    </source>
</evidence>
<dbReference type="Proteomes" id="UP000030341">
    <property type="component" value="Chromosome 1"/>
</dbReference>
<keyword evidence="1" id="KW-0472">Membrane</keyword>
<dbReference type="AlphaFoldDB" id="A0A0A7EDT9"/>
<feature type="domain" description="Type II secretion system protein GspB C-terminal" evidence="2">
    <location>
        <begin position="212"/>
        <end position="268"/>
    </location>
</feature>
<evidence type="ECO:0000256" key="1">
    <source>
        <dbReference type="SAM" id="Phobius"/>
    </source>
</evidence>
<proteinExistence type="predicted"/>
<organism evidence="3 4">
    <name type="scientific">Pseudoalteromonas piratica</name>
    <dbReference type="NCBI Taxonomy" id="1348114"/>
    <lineage>
        <taxon>Bacteria</taxon>
        <taxon>Pseudomonadati</taxon>
        <taxon>Pseudomonadota</taxon>
        <taxon>Gammaproteobacteria</taxon>
        <taxon>Alteromonadales</taxon>
        <taxon>Pseudoalteromonadaceae</taxon>
        <taxon>Pseudoalteromonas</taxon>
    </lineage>
</organism>
<evidence type="ECO:0000259" key="2">
    <source>
        <dbReference type="Pfam" id="PF16537"/>
    </source>
</evidence>
<protein>
    <recommendedName>
        <fullName evidence="2">Type II secretion system protein GspB C-terminal domain-containing protein</fullName>
    </recommendedName>
</protein>
<keyword evidence="1" id="KW-1133">Transmembrane helix</keyword>
<feature type="transmembrane region" description="Helical" evidence="1">
    <location>
        <begin position="37"/>
        <end position="57"/>
    </location>
</feature>
<dbReference type="eggNOG" id="COG3266">
    <property type="taxonomic scope" value="Bacteria"/>
</dbReference>